<reference evidence="3" key="2">
    <citation type="submission" date="2021-10" db="EMBL/GenBank/DDBJ databases">
        <title>Phylogenomics reveals ancestral predisposition of the termite-cultivated fungus Termitomyces towards a domesticated lifestyle.</title>
        <authorList>
            <person name="Auxier B."/>
            <person name="Grum-Grzhimaylo A."/>
            <person name="Cardenas M.E."/>
            <person name="Lodge J.D."/>
            <person name="Laessoe T."/>
            <person name="Pedersen O."/>
            <person name="Smith M.E."/>
            <person name="Kuyper T.W."/>
            <person name="Franco-Molano E.A."/>
            <person name="Baroni T.J."/>
            <person name="Aanen D.K."/>
        </authorList>
    </citation>
    <scope>NUCLEOTIDE SEQUENCE</scope>
    <source>
        <strain evidence="3">D49</strain>
    </source>
</reference>
<feature type="non-terminal residue" evidence="3">
    <location>
        <position position="188"/>
    </location>
</feature>
<sequence>MTSTIELHFPFDFPNPIFSDFFSPDDLVKWLLDPANANDIYDAALDDNKMLRVAHNFIKTGEAREELKEVCRELVHQIETVERALENNERLRLRALEILLDSGIIPALGRRIPLSPVGPTALELAALPSPETFHGTPISSPTPVAPKEKNPENSILSQKGRRTSPQKELKATTPRNRRPATPYARSHP</sequence>
<proteinExistence type="predicted"/>
<organism evidence="3 4">
    <name type="scientific">Sphagnurus paluster</name>
    <dbReference type="NCBI Taxonomy" id="117069"/>
    <lineage>
        <taxon>Eukaryota</taxon>
        <taxon>Fungi</taxon>
        <taxon>Dikarya</taxon>
        <taxon>Basidiomycota</taxon>
        <taxon>Agaricomycotina</taxon>
        <taxon>Agaricomycetes</taxon>
        <taxon>Agaricomycetidae</taxon>
        <taxon>Agaricales</taxon>
        <taxon>Tricholomatineae</taxon>
        <taxon>Lyophyllaceae</taxon>
        <taxon>Sphagnurus</taxon>
    </lineage>
</organism>
<evidence type="ECO:0000313" key="3">
    <source>
        <dbReference type="EMBL" id="KAG5643188.1"/>
    </source>
</evidence>
<gene>
    <name evidence="3" type="ORF">H0H81_010241</name>
</gene>
<dbReference type="EMBL" id="JABCKI010003172">
    <property type="protein sequence ID" value="KAG5643188.1"/>
    <property type="molecule type" value="Genomic_DNA"/>
</dbReference>
<keyword evidence="1" id="KW-0175">Coiled coil</keyword>
<protein>
    <submittedName>
        <fullName evidence="3">Uncharacterized protein</fullName>
    </submittedName>
</protein>
<feature type="region of interest" description="Disordered" evidence="2">
    <location>
        <begin position="132"/>
        <end position="188"/>
    </location>
</feature>
<evidence type="ECO:0000313" key="4">
    <source>
        <dbReference type="Proteomes" id="UP000717328"/>
    </source>
</evidence>
<evidence type="ECO:0000256" key="2">
    <source>
        <dbReference type="SAM" id="MobiDB-lite"/>
    </source>
</evidence>
<keyword evidence="4" id="KW-1185">Reference proteome</keyword>
<reference evidence="3" key="1">
    <citation type="submission" date="2021-02" db="EMBL/GenBank/DDBJ databases">
        <authorList>
            <person name="Nieuwenhuis M."/>
            <person name="Van De Peppel L.J.J."/>
        </authorList>
    </citation>
    <scope>NUCLEOTIDE SEQUENCE</scope>
    <source>
        <strain evidence="3">D49</strain>
    </source>
</reference>
<dbReference type="AlphaFoldDB" id="A0A9P7G6T0"/>
<evidence type="ECO:0000256" key="1">
    <source>
        <dbReference type="SAM" id="Coils"/>
    </source>
</evidence>
<name>A0A9P7G6T0_9AGAR</name>
<accession>A0A9P7G6T0</accession>
<dbReference type="Proteomes" id="UP000717328">
    <property type="component" value="Unassembled WGS sequence"/>
</dbReference>
<comment type="caution">
    <text evidence="3">The sequence shown here is derived from an EMBL/GenBank/DDBJ whole genome shotgun (WGS) entry which is preliminary data.</text>
</comment>
<feature type="coiled-coil region" evidence="1">
    <location>
        <begin position="64"/>
        <end position="91"/>
    </location>
</feature>